<accession>A0ABN3S982</accession>
<dbReference type="EMBL" id="BAAARK010000015">
    <property type="protein sequence ID" value="GAA2671267.1"/>
    <property type="molecule type" value="Genomic_DNA"/>
</dbReference>
<keyword evidence="1" id="KW-0472">Membrane</keyword>
<evidence type="ECO:0000313" key="2">
    <source>
        <dbReference type="EMBL" id="GAA2671267.1"/>
    </source>
</evidence>
<keyword evidence="1" id="KW-0812">Transmembrane</keyword>
<sequence>MKRTTWPYAVTAIVALAIQTGWAPQDVLPLVTTLLILIGLVISIDNTPPQ</sequence>
<keyword evidence="3" id="KW-1185">Reference proteome</keyword>
<organism evidence="2 3">
    <name type="scientific">Streptomyces lunalinharesii</name>
    <dbReference type="NCBI Taxonomy" id="333384"/>
    <lineage>
        <taxon>Bacteria</taxon>
        <taxon>Bacillati</taxon>
        <taxon>Actinomycetota</taxon>
        <taxon>Actinomycetes</taxon>
        <taxon>Kitasatosporales</taxon>
        <taxon>Streptomycetaceae</taxon>
        <taxon>Streptomyces</taxon>
    </lineage>
</organism>
<evidence type="ECO:0000256" key="1">
    <source>
        <dbReference type="SAM" id="Phobius"/>
    </source>
</evidence>
<feature type="transmembrane region" description="Helical" evidence="1">
    <location>
        <begin position="27"/>
        <end position="44"/>
    </location>
</feature>
<dbReference type="Proteomes" id="UP001500994">
    <property type="component" value="Unassembled WGS sequence"/>
</dbReference>
<keyword evidence="1" id="KW-1133">Transmembrane helix</keyword>
<reference evidence="2 3" key="1">
    <citation type="journal article" date="2019" name="Int. J. Syst. Evol. Microbiol.">
        <title>The Global Catalogue of Microorganisms (GCM) 10K type strain sequencing project: providing services to taxonomists for standard genome sequencing and annotation.</title>
        <authorList>
            <consortium name="The Broad Institute Genomics Platform"/>
            <consortium name="The Broad Institute Genome Sequencing Center for Infectious Disease"/>
            <person name="Wu L."/>
            <person name="Ma J."/>
        </authorList>
    </citation>
    <scope>NUCLEOTIDE SEQUENCE [LARGE SCALE GENOMIC DNA]</scope>
    <source>
        <strain evidence="2 3">JCM 16374</strain>
    </source>
</reference>
<name>A0ABN3S982_9ACTN</name>
<protein>
    <submittedName>
        <fullName evidence="2">Uncharacterized protein</fullName>
    </submittedName>
</protein>
<proteinExistence type="predicted"/>
<evidence type="ECO:0000313" key="3">
    <source>
        <dbReference type="Proteomes" id="UP001500994"/>
    </source>
</evidence>
<gene>
    <name evidence="2" type="ORF">GCM10009864_46960</name>
</gene>
<dbReference type="RefSeq" id="WP_344579207.1">
    <property type="nucleotide sequence ID" value="NZ_BAAARK010000015.1"/>
</dbReference>
<comment type="caution">
    <text evidence="2">The sequence shown here is derived from an EMBL/GenBank/DDBJ whole genome shotgun (WGS) entry which is preliminary data.</text>
</comment>